<evidence type="ECO:0000313" key="3">
    <source>
        <dbReference type="EMBL" id="CAB4920608.1"/>
    </source>
</evidence>
<name>A0A6J6SJ07_9ZZZZ</name>
<dbReference type="InterPro" id="IPR003607">
    <property type="entry name" value="HD/PDEase_dom"/>
</dbReference>
<dbReference type="SUPFAM" id="SSF109604">
    <property type="entry name" value="HD-domain/PDEase-like"/>
    <property type="match status" value="1"/>
</dbReference>
<dbReference type="Pfam" id="PF01966">
    <property type="entry name" value="HD"/>
    <property type="match status" value="1"/>
</dbReference>
<evidence type="ECO:0000313" key="2">
    <source>
        <dbReference type="EMBL" id="CAB4734936.1"/>
    </source>
</evidence>
<organism evidence="2">
    <name type="scientific">freshwater metagenome</name>
    <dbReference type="NCBI Taxonomy" id="449393"/>
    <lineage>
        <taxon>unclassified sequences</taxon>
        <taxon>metagenomes</taxon>
        <taxon>ecological metagenomes</taxon>
    </lineage>
</organism>
<dbReference type="EMBL" id="CAEZYU010000019">
    <property type="protein sequence ID" value="CAB4734936.1"/>
    <property type="molecule type" value="Genomic_DNA"/>
</dbReference>
<reference evidence="2" key="1">
    <citation type="submission" date="2020-05" db="EMBL/GenBank/DDBJ databases">
        <authorList>
            <person name="Chiriac C."/>
            <person name="Salcher M."/>
            <person name="Ghai R."/>
            <person name="Kavagutti S V."/>
        </authorList>
    </citation>
    <scope>NUCLEOTIDE SEQUENCE</scope>
</reference>
<gene>
    <name evidence="2" type="ORF">UFOPK2766_00606</name>
    <name evidence="3" type="ORF">UFOPK3519_01909</name>
</gene>
<sequence>MSLRPVHRVERFLKSVFSVAPSSEQIQWATQFLTPAEQKLFLRMPSVDQSHCIGVARAVAAHLDQVGLTEFDPEAVWVIAAALLHDVGKSVSGLGTYGRVVATISEALGGSEMGVHWAERTGMTRKVGLYLQYPQLGADLLSLAESDDRVVAWAVEHHLPQEQWSLPLDCALLLQKGDDGRLAKR</sequence>
<feature type="domain" description="HD" evidence="1">
    <location>
        <begin position="50"/>
        <end position="163"/>
    </location>
</feature>
<proteinExistence type="predicted"/>
<accession>A0A6J6SJ07</accession>
<dbReference type="Gene3D" id="1.10.3210.10">
    <property type="entry name" value="Hypothetical protein af1432"/>
    <property type="match status" value="1"/>
</dbReference>
<protein>
    <submittedName>
        <fullName evidence="2">Unannotated protein</fullName>
    </submittedName>
</protein>
<dbReference type="EMBL" id="CAFBMG010000236">
    <property type="protein sequence ID" value="CAB4920608.1"/>
    <property type="molecule type" value="Genomic_DNA"/>
</dbReference>
<dbReference type="InterPro" id="IPR006674">
    <property type="entry name" value="HD_domain"/>
</dbReference>
<evidence type="ECO:0000259" key="1">
    <source>
        <dbReference type="Pfam" id="PF01966"/>
    </source>
</evidence>
<dbReference type="CDD" id="cd00077">
    <property type="entry name" value="HDc"/>
    <property type="match status" value="1"/>
</dbReference>
<dbReference type="AlphaFoldDB" id="A0A6J6SJ07"/>